<proteinExistence type="inferred from homology"/>
<dbReference type="SUPFAM" id="SSF56112">
    <property type="entry name" value="Protein kinase-like (PK-like)"/>
    <property type="match status" value="1"/>
</dbReference>
<evidence type="ECO:0000256" key="2">
    <source>
        <dbReference type="ARBA" id="ARBA00022679"/>
    </source>
</evidence>
<keyword evidence="3" id="KW-0547">Nucleotide-binding</keyword>
<name>A0A918VLH0_9GAMM</name>
<dbReference type="InterPro" id="IPR004147">
    <property type="entry name" value="ABC1_dom"/>
</dbReference>
<reference evidence="6" key="1">
    <citation type="journal article" date="2014" name="Int. J. Syst. Evol. Microbiol.">
        <title>Complete genome sequence of Corynebacterium casei LMG S-19264T (=DSM 44701T), isolated from a smear-ripened cheese.</title>
        <authorList>
            <consortium name="US DOE Joint Genome Institute (JGI-PGF)"/>
            <person name="Walter F."/>
            <person name="Albersmeier A."/>
            <person name="Kalinowski J."/>
            <person name="Ruckert C."/>
        </authorList>
    </citation>
    <scope>NUCLEOTIDE SEQUENCE</scope>
    <source>
        <strain evidence="6">KCTC 12711</strain>
    </source>
</reference>
<dbReference type="PANTHER" id="PTHR43851:SF3">
    <property type="entry name" value="COENZYME Q8"/>
    <property type="match status" value="1"/>
</dbReference>
<comment type="similarity">
    <text evidence="1">Belongs to the protein kinase superfamily. ADCK protein kinase family.</text>
</comment>
<sequence length="422" mass="47456">MGLLSSKAASLFVAPENRAAFQAQALQREAERFVQQLGELKGAYVKIGQMLALYGEHLLPRPVTDALHTLEANTPPLAWDTVATQLGAGLEGLRIEPQPLAAASLSQVHRASAPRVRRPLCVKIQYPGIADTIEDDFRNVMQMLSLAQWVKSGRQLQDLTKELHTHLMSEVDYARELRVAGKFSRLLKSDARYCVPAYYPKWSSDRVLTMEYLSGVEVTDPAVQGLSQARRNRLAKHMLALFFHEVFDWGLMQTDPNFGNYKIMIDPEGENDRIALLDFGAVQVLDNRFCKALRTTITSAHRRDRQGTIDGLIALRCLRADDSPAVKQSFVSFCEFILEPFSQTADEWPKHAVSDEGNYLWRQSKLLTRAGKRGSDGMLVKGFVVPPPEFMLIVRKLTGVFTFVSTLDARMRCSELLQPYLD</sequence>
<dbReference type="InterPro" id="IPR034646">
    <property type="entry name" value="ADCK3_dom"/>
</dbReference>
<accession>A0A918VLH0</accession>
<dbReference type="GO" id="GO:0016740">
    <property type="term" value="F:transferase activity"/>
    <property type="evidence" value="ECO:0007669"/>
    <property type="project" value="UniProtKB-KW"/>
</dbReference>
<dbReference type="Pfam" id="PF03109">
    <property type="entry name" value="ABC1"/>
    <property type="match status" value="1"/>
</dbReference>
<comment type="caution">
    <text evidence="6">The sequence shown here is derived from an EMBL/GenBank/DDBJ whole genome shotgun (WGS) entry which is preliminary data.</text>
</comment>
<keyword evidence="2" id="KW-0808">Transferase</keyword>
<reference evidence="6" key="2">
    <citation type="submission" date="2020-09" db="EMBL/GenBank/DDBJ databases">
        <authorList>
            <person name="Sun Q."/>
            <person name="Kim S."/>
        </authorList>
    </citation>
    <scope>NUCLEOTIDE SEQUENCE</scope>
    <source>
        <strain evidence="6">KCTC 12711</strain>
    </source>
</reference>
<gene>
    <name evidence="6" type="primary">cabC1</name>
    <name evidence="6" type="ORF">GCM10008090_17400</name>
</gene>
<dbReference type="CDD" id="cd13970">
    <property type="entry name" value="ABC1_ADCK3"/>
    <property type="match status" value="1"/>
</dbReference>
<dbReference type="EMBL" id="BMXA01000002">
    <property type="protein sequence ID" value="GHA08091.1"/>
    <property type="molecule type" value="Genomic_DNA"/>
</dbReference>
<dbReference type="PANTHER" id="PTHR43851">
    <property type="match status" value="1"/>
</dbReference>
<keyword evidence="4" id="KW-0067">ATP-binding</keyword>
<dbReference type="AlphaFoldDB" id="A0A918VLH0"/>
<evidence type="ECO:0000256" key="4">
    <source>
        <dbReference type="ARBA" id="ARBA00022840"/>
    </source>
</evidence>
<dbReference type="GO" id="GO:0006744">
    <property type="term" value="P:ubiquinone biosynthetic process"/>
    <property type="evidence" value="ECO:0007669"/>
    <property type="project" value="TreeGrafter"/>
</dbReference>
<evidence type="ECO:0000256" key="3">
    <source>
        <dbReference type="ARBA" id="ARBA00022741"/>
    </source>
</evidence>
<dbReference type="Proteomes" id="UP000614811">
    <property type="component" value="Unassembled WGS sequence"/>
</dbReference>
<evidence type="ECO:0000313" key="6">
    <source>
        <dbReference type="EMBL" id="GHA08091.1"/>
    </source>
</evidence>
<evidence type="ECO:0000313" key="7">
    <source>
        <dbReference type="Proteomes" id="UP000614811"/>
    </source>
</evidence>
<dbReference type="GO" id="GO:0005524">
    <property type="term" value="F:ATP binding"/>
    <property type="evidence" value="ECO:0007669"/>
    <property type="project" value="UniProtKB-KW"/>
</dbReference>
<keyword evidence="7" id="KW-1185">Reference proteome</keyword>
<dbReference type="InterPro" id="IPR051409">
    <property type="entry name" value="Atypical_kinase_ADCK"/>
</dbReference>
<evidence type="ECO:0000256" key="1">
    <source>
        <dbReference type="ARBA" id="ARBA00009670"/>
    </source>
</evidence>
<dbReference type="InterPro" id="IPR011009">
    <property type="entry name" value="Kinase-like_dom_sf"/>
</dbReference>
<protein>
    <submittedName>
        <fullName evidence="6">ABC transporter</fullName>
    </submittedName>
</protein>
<feature type="domain" description="ABC1 atypical kinase-like" evidence="5">
    <location>
        <begin position="94"/>
        <end position="307"/>
    </location>
</feature>
<organism evidence="6 7">
    <name type="scientific">Arenicella chitinivorans</name>
    <dbReference type="NCBI Taxonomy" id="1329800"/>
    <lineage>
        <taxon>Bacteria</taxon>
        <taxon>Pseudomonadati</taxon>
        <taxon>Pseudomonadota</taxon>
        <taxon>Gammaproteobacteria</taxon>
        <taxon>Arenicellales</taxon>
        <taxon>Arenicellaceae</taxon>
        <taxon>Arenicella</taxon>
    </lineage>
</organism>
<evidence type="ECO:0000259" key="5">
    <source>
        <dbReference type="Pfam" id="PF03109"/>
    </source>
</evidence>